<reference evidence="3 4" key="1">
    <citation type="submission" date="2020-04" db="EMBL/GenBank/DDBJ databases">
        <title>Genome sequencing of novel species.</title>
        <authorList>
            <person name="Heo J."/>
            <person name="Kim S.-J."/>
            <person name="Kim J.-S."/>
            <person name="Hong S.-B."/>
            <person name="Kwon S.-W."/>
        </authorList>
    </citation>
    <scope>NUCLEOTIDE SEQUENCE [LARGE SCALE GENOMIC DNA]</scope>
    <source>
        <strain evidence="3 4">AF9R3</strain>
    </source>
</reference>
<dbReference type="InterPro" id="IPR051405">
    <property type="entry name" value="phD/YefM_antitoxin"/>
</dbReference>
<protein>
    <recommendedName>
        <fullName evidence="2">Antitoxin</fullName>
    </recommendedName>
</protein>
<proteinExistence type="inferred from homology"/>
<evidence type="ECO:0000256" key="2">
    <source>
        <dbReference type="RuleBase" id="RU362080"/>
    </source>
</evidence>
<dbReference type="InterPro" id="IPR036165">
    <property type="entry name" value="YefM-like_sf"/>
</dbReference>
<accession>A0ABX6M6X2</accession>
<dbReference type="Pfam" id="PF02604">
    <property type="entry name" value="PhdYeFM_antitox"/>
    <property type="match status" value="1"/>
</dbReference>
<comment type="similarity">
    <text evidence="1 2">Belongs to the phD/YefM antitoxin family.</text>
</comment>
<evidence type="ECO:0000313" key="3">
    <source>
        <dbReference type="EMBL" id="QJD89943.1"/>
    </source>
</evidence>
<sequence length="81" mass="8955">MKMRKVPYAQASAELDALLDELCQSHAPITITAPNGEDVVLIRAADYHGMLETIYLFSSPKNSARLIESTKQLQGIRATHD</sequence>
<dbReference type="SUPFAM" id="SSF143120">
    <property type="entry name" value="YefM-like"/>
    <property type="match status" value="1"/>
</dbReference>
<dbReference type="Gene3D" id="3.40.1620.10">
    <property type="entry name" value="YefM-like domain"/>
    <property type="match status" value="1"/>
</dbReference>
<dbReference type="EMBL" id="CP051684">
    <property type="protein sequence ID" value="QJD89943.1"/>
    <property type="molecule type" value="Genomic_DNA"/>
</dbReference>
<comment type="function">
    <text evidence="2">Antitoxin component of a type II toxin-antitoxin (TA) system.</text>
</comment>
<dbReference type="RefSeq" id="WP_169111793.1">
    <property type="nucleotide sequence ID" value="NZ_CP051684.1"/>
</dbReference>
<gene>
    <name evidence="3" type="ORF">HH213_07445</name>
</gene>
<dbReference type="PANTHER" id="PTHR33713">
    <property type="entry name" value="ANTITOXIN YAFN-RELATED"/>
    <property type="match status" value="1"/>
</dbReference>
<evidence type="ECO:0000313" key="4">
    <source>
        <dbReference type="Proteomes" id="UP000503117"/>
    </source>
</evidence>
<dbReference type="PANTHER" id="PTHR33713:SF6">
    <property type="entry name" value="ANTITOXIN YEFM"/>
    <property type="match status" value="1"/>
</dbReference>
<name>A0ABX6M6X2_9BURK</name>
<dbReference type="Gene3D" id="6.10.250.330">
    <property type="match status" value="1"/>
</dbReference>
<dbReference type="Proteomes" id="UP000503117">
    <property type="component" value="Chromosome"/>
</dbReference>
<dbReference type="NCBIfam" id="TIGR01552">
    <property type="entry name" value="phd_fam"/>
    <property type="match status" value="1"/>
</dbReference>
<keyword evidence="4" id="KW-1185">Reference proteome</keyword>
<dbReference type="InterPro" id="IPR006442">
    <property type="entry name" value="Antitoxin_Phd/YefM"/>
</dbReference>
<organism evidence="3 4">
    <name type="scientific">Duganella dendranthematis</name>
    <dbReference type="NCBI Taxonomy" id="2728021"/>
    <lineage>
        <taxon>Bacteria</taxon>
        <taxon>Pseudomonadati</taxon>
        <taxon>Pseudomonadota</taxon>
        <taxon>Betaproteobacteria</taxon>
        <taxon>Burkholderiales</taxon>
        <taxon>Oxalobacteraceae</taxon>
        <taxon>Telluria group</taxon>
        <taxon>Duganella</taxon>
    </lineage>
</organism>
<evidence type="ECO:0000256" key="1">
    <source>
        <dbReference type="ARBA" id="ARBA00009981"/>
    </source>
</evidence>